<dbReference type="Proteomes" id="UP000317093">
    <property type="component" value="Chromosome"/>
</dbReference>
<reference evidence="1 2" key="1">
    <citation type="submission" date="2019-02" db="EMBL/GenBank/DDBJ databases">
        <title>Deep-cultivation of Planctomycetes and their phenomic and genomic characterization uncovers novel biology.</title>
        <authorList>
            <person name="Wiegand S."/>
            <person name="Jogler M."/>
            <person name="Boedeker C."/>
            <person name="Pinto D."/>
            <person name="Vollmers J."/>
            <person name="Rivas-Marin E."/>
            <person name="Kohn T."/>
            <person name="Peeters S.H."/>
            <person name="Heuer A."/>
            <person name="Rast P."/>
            <person name="Oberbeckmann S."/>
            <person name="Bunk B."/>
            <person name="Jeske O."/>
            <person name="Meyerdierks A."/>
            <person name="Storesund J.E."/>
            <person name="Kallscheuer N."/>
            <person name="Luecker S."/>
            <person name="Lage O.M."/>
            <person name="Pohl T."/>
            <person name="Merkel B.J."/>
            <person name="Hornburger P."/>
            <person name="Mueller R.-W."/>
            <person name="Bruemmer F."/>
            <person name="Labrenz M."/>
            <person name="Spormann A.M."/>
            <person name="Op den Camp H."/>
            <person name="Overmann J."/>
            <person name="Amann R."/>
            <person name="Jetten M.S.M."/>
            <person name="Mascher T."/>
            <person name="Medema M.H."/>
            <person name="Devos D.P."/>
            <person name="Kaster A.-K."/>
            <person name="Ovreas L."/>
            <person name="Rohde M."/>
            <person name="Galperin M.Y."/>
            <person name="Jogler C."/>
        </authorList>
    </citation>
    <scope>NUCLEOTIDE SEQUENCE [LARGE SCALE GENOMIC DNA]</scope>
    <source>
        <strain evidence="1 2">Pan216</strain>
    </source>
</reference>
<sequence>MRLYAALVVSISLLVGCLHDPSQIVSNGSWSRFKPKMPDVMPDVVELRYLFIERELGDKVIDEAVWAEADEHALPIEKKVMLNKNGLRIAKLGSRLPADLLKLLDDREGSNDGRRHWTHSGQLVKIQTTPIVPSWTVLTVQGGQATGEDLSNAQGYLYITPSHGDGSNVVVKMVPVVEYGSRQQKRMPAPDLSGWQLRHERDNKIYNEMAVDLDLMSGEYAILGCVAEQTGTLGHRFFVRTVEEKQFQTVVLIRVVRPTREELRQAGYDVDDFFLSDAPKSNGSRPRNTAFTPMAN</sequence>
<accession>A0A518B9H0</accession>
<name>A0A518B9H0_9BACT</name>
<dbReference type="RefSeq" id="WP_145261233.1">
    <property type="nucleotide sequence ID" value="NZ_CP036279.1"/>
</dbReference>
<protein>
    <submittedName>
        <fullName evidence="1">Uncharacterized protein</fullName>
    </submittedName>
</protein>
<evidence type="ECO:0000313" key="2">
    <source>
        <dbReference type="Proteomes" id="UP000317093"/>
    </source>
</evidence>
<proteinExistence type="predicted"/>
<gene>
    <name evidence="1" type="ORF">Pan216_45070</name>
</gene>
<dbReference type="PROSITE" id="PS51257">
    <property type="entry name" value="PROKAR_LIPOPROTEIN"/>
    <property type="match status" value="1"/>
</dbReference>
<evidence type="ECO:0000313" key="1">
    <source>
        <dbReference type="EMBL" id="QDU63626.1"/>
    </source>
</evidence>
<organism evidence="1 2">
    <name type="scientific">Kolteria novifilia</name>
    <dbReference type="NCBI Taxonomy" id="2527975"/>
    <lineage>
        <taxon>Bacteria</taxon>
        <taxon>Pseudomonadati</taxon>
        <taxon>Planctomycetota</taxon>
        <taxon>Planctomycetia</taxon>
        <taxon>Kolteriales</taxon>
        <taxon>Kolteriaceae</taxon>
        <taxon>Kolteria</taxon>
    </lineage>
</organism>
<dbReference type="OrthoDB" id="252515at2"/>
<dbReference type="AlphaFoldDB" id="A0A518B9H0"/>
<keyword evidence="2" id="KW-1185">Reference proteome</keyword>
<dbReference type="EMBL" id="CP036279">
    <property type="protein sequence ID" value="QDU63626.1"/>
    <property type="molecule type" value="Genomic_DNA"/>
</dbReference>
<dbReference type="KEGG" id="knv:Pan216_45070"/>